<dbReference type="InterPro" id="IPR050302">
    <property type="entry name" value="Rab_GAP_TBC_domain"/>
</dbReference>
<dbReference type="VEuPathDB" id="FungiDB:DEHA2F18788g"/>
<dbReference type="OrthoDB" id="289721at2759"/>
<proteinExistence type="predicted"/>
<dbReference type="SUPFAM" id="SSF47923">
    <property type="entry name" value="Ypt/Rab-GAP domain of gyp1p"/>
    <property type="match status" value="2"/>
</dbReference>
<feature type="region of interest" description="Disordered" evidence="1">
    <location>
        <begin position="173"/>
        <end position="193"/>
    </location>
</feature>
<dbReference type="RefSeq" id="XP_461162.2">
    <property type="nucleotide sequence ID" value="XM_461162.1"/>
</dbReference>
<dbReference type="AlphaFoldDB" id="Q6BKV9"/>
<dbReference type="InterPro" id="IPR000195">
    <property type="entry name" value="Rab-GAP-TBC_dom"/>
</dbReference>
<name>Q6BKV9_DEBHA</name>
<evidence type="ECO:0000313" key="4">
    <source>
        <dbReference type="Proteomes" id="UP000000599"/>
    </source>
</evidence>
<dbReference type="Gene3D" id="1.10.8.270">
    <property type="entry name" value="putative rabgap domain of human tbc1 domain family member 14 like domains"/>
    <property type="match status" value="1"/>
</dbReference>
<feature type="compositionally biased region" description="Basic and acidic residues" evidence="1">
    <location>
        <begin position="174"/>
        <end position="188"/>
    </location>
</feature>
<dbReference type="Pfam" id="PF00566">
    <property type="entry name" value="RabGAP-TBC"/>
    <property type="match status" value="1"/>
</dbReference>
<dbReference type="GeneID" id="2903724"/>
<dbReference type="STRING" id="284592.Q6BKV9"/>
<evidence type="ECO:0000256" key="1">
    <source>
        <dbReference type="SAM" id="MobiDB-lite"/>
    </source>
</evidence>
<dbReference type="PANTHER" id="PTHR47219">
    <property type="entry name" value="RAB GTPASE-ACTIVATING PROTEIN 1-LIKE"/>
    <property type="match status" value="1"/>
</dbReference>
<dbReference type="Gene3D" id="1.10.472.80">
    <property type="entry name" value="Ypt/Rab-GAP domain of gyp1p, domain 3"/>
    <property type="match status" value="1"/>
</dbReference>
<feature type="compositionally biased region" description="Polar residues" evidence="1">
    <location>
        <begin position="297"/>
        <end position="330"/>
    </location>
</feature>
<dbReference type="HOGENOM" id="CLU_021215_0_0_1"/>
<reference evidence="3 4" key="1">
    <citation type="journal article" date="2004" name="Nature">
        <title>Genome evolution in yeasts.</title>
        <authorList>
            <consortium name="Genolevures"/>
            <person name="Dujon B."/>
            <person name="Sherman D."/>
            <person name="Fischer G."/>
            <person name="Durrens P."/>
            <person name="Casaregola S."/>
            <person name="Lafontaine I."/>
            <person name="de Montigny J."/>
            <person name="Marck C."/>
            <person name="Neuveglise C."/>
            <person name="Talla E."/>
            <person name="Goffard N."/>
            <person name="Frangeul L."/>
            <person name="Aigle M."/>
            <person name="Anthouard V."/>
            <person name="Babour A."/>
            <person name="Barbe V."/>
            <person name="Barnay S."/>
            <person name="Blanchin S."/>
            <person name="Beckerich J.M."/>
            <person name="Beyne E."/>
            <person name="Bleykasten C."/>
            <person name="Boisrame A."/>
            <person name="Boyer J."/>
            <person name="Cattolico L."/>
            <person name="Confanioleri F."/>
            <person name="de Daruvar A."/>
            <person name="Despons L."/>
            <person name="Fabre E."/>
            <person name="Fairhead C."/>
            <person name="Ferry-Dumazet H."/>
            <person name="Groppi A."/>
            <person name="Hantraye F."/>
            <person name="Hennequin C."/>
            <person name="Jauniaux N."/>
            <person name="Joyet P."/>
            <person name="Kachouri R."/>
            <person name="Kerrest A."/>
            <person name="Koszul R."/>
            <person name="Lemaire M."/>
            <person name="Lesur I."/>
            <person name="Ma L."/>
            <person name="Muller H."/>
            <person name="Nicaud J.M."/>
            <person name="Nikolski M."/>
            <person name="Oztas S."/>
            <person name="Ozier-Kalogeropoulos O."/>
            <person name="Pellenz S."/>
            <person name="Potier S."/>
            <person name="Richard G.F."/>
            <person name="Straub M.L."/>
            <person name="Suleau A."/>
            <person name="Swennene D."/>
            <person name="Tekaia F."/>
            <person name="Wesolowski-Louvel M."/>
            <person name="Westhof E."/>
            <person name="Wirth B."/>
            <person name="Zeniou-Meyer M."/>
            <person name="Zivanovic I."/>
            <person name="Bolotin-Fukuhara M."/>
            <person name="Thierry A."/>
            <person name="Bouchier C."/>
            <person name="Caudron B."/>
            <person name="Scarpelli C."/>
            <person name="Gaillardin C."/>
            <person name="Weissenbach J."/>
            <person name="Wincker P."/>
            <person name="Souciet J.L."/>
        </authorList>
    </citation>
    <scope>NUCLEOTIDE SEQUENCE [LARGE SCALE GENOMIC DNA]</scope>
    <source>
        <strain evidence="4">ATCC 36239 / CBS 767 / BCRC 21394 / JCM 1990 / NBRC 0083 / IGC 2968</strain>
    </source>
</reference>
<protein>
    <submittedName>
        <fullName evidence="3">DEHA2F18788p</fullName>
    </submittedName>
</protein>
<organism evidence="3 4">
    <name type="scientific">Debaryomyces hansenii (strain ATCC 36239 / CBS 767 / BCRC 21394 / JCM 1990 / NBRC 0083 / IGC 2968)</name>
    <name type="common">Yeast</name>
    <name type="synonym">Torulaspora hansenii</name>
    <dbReference type="NCBI Taxonomy" id="284592"/>
    <lineage>
        <taxon>Eukaryota</taxon>
        <taxon>Fungi</taxon>
        <taxon>Dikarya</taxon>
        <taxon>Ascomycota</taxon>
        <taxon>Saccharomycotina</taxon>
        <taxon>Pichiomycetes</taxon>
        <taxon>Debaryomycetaceae</taxon>
        <taxon>Debaryomyces</taxon>
    </lineage>
</organism>
<dbReference type="KEGG" id="dha:DEHA2F18788g"/>
<dbReference type="eggNOG" id="KOG2223">
    <property type="taxonomic scope" value="Eukaryota"/>
</dbReference>
<feature type="region of interest" description="Disordered" evidence="1">
    <location>
        <begin position="67"/>
        <end position="98"/>
    </location>
</feature>
<dbReference type="InParanoid" id="Q6BKV9"/>
<sequence length="777" mass="89772">MSFATKSKDLPALPIVIENDNLEDIDIDTGKVNQREIVEYPNPYFHSNPSQYSKENLSMMSSKISLTSSHVPSIPKNKAPMTRPRSDSSNKFRPKSATSQYVVQLDKTPSNLTPSQRLKLRKLQLNNSISNFSLPPKDSGKRFMDEESDDDEEIGEYDCVFNVPFSQPLSSLAQREKFTSDNTDRKSLATDSTRSSSILSHDSFAETSSIVSCNCDDNLTGKRPSNYYDNSRINTTLNALSMDKLSMSKDAQDLSLLFSRNESVQINEESRQKRKMLNNFKRIPKSMPSTPLEGSFSDLSISKNNGSSEYRSQSNPRTLNHRSISQSVIPMSTKERKHQSAPSKYYTFTRPTWLPPKSSYDRIKHQKESQDIIYRALQKEAEERNNKLSQLEKIKKLRKKDVEVWETLNFGDDKISGEKKNSRKVQDMYWRGLSDKIRSRIWQKQIGNALNLNEKYCDIFFDKFDSIFIKKVNQLDSLLRNNAECVVALEEHAENSGNELYSGIKSAEINSTKNINVFLKANQNMLSVKTLYDRISHDLLDTYPDIKVFQSHEVLSALTRTIVSFVIYLNETRENIDINEQTFSQLNTNYYFSGMNTLAALLYYHNRSSYATFISLVNIYERKVPNLLLCYKSQTDRVNRQMYGRLLCESFMSIFETSFKKNLIRLYTHFNVIGLKSFEFIPDILSGLFSNLFNFELSCQIMDIYVFEDTPFLVKCLLALLKQMSFKLFGTKQEVLDLLGKNYREENNNRGSKQDTNRYLNVGYDYQFIKTVKEMVL</sequence>
<dbReference type="EMBL" id="CR382138">
    <property type="protein sequence ID" value="CAG89545.2"/>
    <property type="molecule type" value="Genomic_DNA"/>
</dbReference>
<dbReference type="GO" id="GO:0031267">
    <property type="term" value="F:small GTPase binding"/>
    <property type="evidence" value="ECO:0007669"/>
    <property type="project" value="TreeGrafter"/>
</dbReference>
<feature type="region of interest" description="Disordered" evidence="1">
    <location>
        <begin position="279"/>
        <end position="342"/>
    </location>
</feature>
<evidence type="ECO:0000313" key="3">
    <source>
        <dbReference type="EMBL" id="CAG89545.2"/>
    </source>
</evidence>
<dbReference type="Gene3D" id="1.10.10.750">
    <property type="entry name" value="Ypt/Rab-GAP domain of gyp1p, domain 1"/>
    <property type="match status" value="1"/>
</dbReference>
<dbReference type="PROSITE" id="PS50086">
    <property type="entry name" value="TBC_RABGAP"/>
    <property type="match status" value="1"/>
</dbReference>
<keyword evidence="4" id="KW-1185">Reference proteome</keyword>
<dbReference type="GO" id="GO:0005096">
    <property type="term" value="F:GTPase activator activity"/>
    <property type="evidence" value="ECO:0007669"/>
    <property type="project" value="TreeGrafter"/>
</dbReference>
<dbReference type="PANTHER" id="PTHR47219:SF9">
    <property type="entry name" value="GTPASE ACTIVATING PROTEIN AND CENTROSOME-ASSOCIATED, ISOFORM B"/>
    <property type="match status" value="1"/>
</dbReference>
<dbReference type="SMART" id="SM00164">
    <property type="entry name" value="TBC"/>
    <property type="match status" value="1"/>
</dbReference>
<dbReference type="GO" id="GO:0030427">
    <property type="term" value="C:site of polarized growth"/>
    <property type="evidence" value="ECO:0007669"/>
    <property type="project" value="UniProtKB-ARBA"/>
</dbReference>
<dbReference type="InterPro" id="IPR035969">
    <property type="entry name" value="Rab-GAP_TBC_sf"/>
</dbReference>
<gene>
    <name evidence="3" type="ordered locus">DEHA2F18788g</name>
</gene>
<accession>Q6BKV9</accession>
<dbReference type="Proteomes" id="UP000000599">
    <property type="component" value="Chromosome F"/>
</dbReference>
<feature type="domain" description="Rab-GAP TBC" evidence="2">
    <location>
        <begin position="432"/>
        <end position="709"/>
    </location>
</feature>
<dbReference type="OMA" id="FTRPTWL"/>
<evidence type="ECO:0000259" key="2">
    <source>
        <dbReference type="PROSITE" id="PS50086"/>
    </source>
</evidence>